<feature type="chain" id="PRO_5024275221" evidence="1">
    <location>
        <begin position="22"/>
        <end position="114"/>
    </location>
</feature>
<protein>
    <submittedName>
        <fullName evidence="3">EGF-like domain-containing protein</fullName>
    </submittedName>
</protein>
<evidence type="ECO:0000259" key="2">
    <source>
        <dbReference type="PROSITE" id="PS00022"/>
    </source>
</evidence>
<evidence type="ECO:0000313" key="3">
    <source>
        <dbReference type="WBParaSite" id="MCU_012671-RA"/>
    </source>
</evidence>
<dbReference type="PROSITE" id="PS00022">
    <property type="entry name" value="EGF_1"/>
    <property type="match status" value="1"/>
</dbReference>
<name>A0A5K3FWX7_MESCO</name>
<accession>A0A5K3FWX7</accession>
<organism evidence="3">
    <name type="scientific">Mesocestoides corti</name>
    <name type="common">Flatworm</name>
    <dbReference type="NCBI Taxonomy" id="53468"/>
    <lineage>
        <taxon>Eukaryota</taxon>
        <taxon>Metazoa</taxon>
        <taxon>Spiralia</taxon>
        <taxon>Lophotrochozoa</taxon>
        <taxon>Platyhelminthes</taxon>
        <taxon>Cestoda</taxon>
        <taxon>Eucestoda</taxon>
        <taxon>Cyclophyllidea</taxon>
        <taxon>Mesocestoididae</taxon>
        <taxon>Mesocestoides</taxon>
    </lineage>
</organism>
<dbReference type="WBParaSite" id="MCU_012671-RA">
    <property type="protein sequence ID" value="MCU_012671-RA"/>
    <property type="gene ID" value="MCU_012671"/>
</dbReference>
<sequence length="114" mass="12695">MFRSSISLLGLLIFMTGLLSAESRRLHSECPSGTPTCSHGRCILQTRLDDSGFRVTEEKCICEPDYYGEACTLFIQHDFANPLVISPSSGRQRFFEGPLEHDPVNEKHSFTGAV</sequence>
<feature type="signal peptide" evidence="1">
    <location>
        <begin position="1"/>
        <end position="21"/>
    </location>
</feature>
<keyword evidence="1" id="KW-0732">Signal</keyword>
<dbReference type="AlphaFoldDB" id="A0A5K3FWX7"/>
<feature type="domain" description="EGF-like" evidence="2">
    <location>
        <begin position="60"/>
        <end position="71"/>
    </location>
</feature>
<reference evidence="3" key="1">
    <citation type="submission" date="2019-11" db="UniProtKB">
        <authorList>
            <consortium name="WormBaseParasite"/>
        </authorList>
    </citation>
    <scope>IDENTIFICATION</scope>
</reference>
<dbReference type="InterPro" id="IPR000742">
    <property type="entry name" value="EGF"/>
</dbReference>
<evidence type="ECO:0000256" key="1">
    <source>
        <dbReference type="SAM" id="SignalP"/>
    </source>
</evidence>
<dbReference type="Gene3D" id="2.10.25.10">
    <property type="entry name" value="Laminin"/>
    <property type="match status" value="1"/>
</dbReference>
<proteinExistence type="predicted"/>